<dbReference type="EMBL" id="VLJV01000001">
    <property type="protein sequence ID" value="TWH21365.1"/>
    <property type="molecule type" value="Genomic_DNA"/>
</dbReference>
<organism evidence="1 2">
    <name type="scientific">Prauserella rugosa</name>
    <dbReference type="NCBI Taxonomy" id="43354"/>
    <lineage>
        <taxon>Bacteria</taxon>
        <taxon>Bacillati</taxon>
        <taxon>Actinomycetota</taxon>
        <taxon>Actinomycetes</taxon>
        <taxon>Pseudonocardiales</taxon>
        <taxon>Pseudonocardiaceae</taxon>
        <taxon>Prauserella</taxon>
    </lineage>
</organism>
<name>A0A660CK22_9PSEU</name>
<sequence>MSWRNQPRDRQGRWTKGGTAAVGVAVAGVVLYGPVTGGVSTGAGGMSMQAGMTQVTRQAFTKSVQAAKKGRPAQALRHLKLKRTGRTVDRAVQCGARSYGEAQRFLVRNPCRSLNRVLFTVDDERGNRIAVSVSWVRMPTTAQANRLRRLADVQGAGNVSPLPGALVGAGDIAWTGHHYDSRRTGRTTVIAETEPVRGNADPEYLDNVAELAVGFPAPKR</sequence>
<dbReference type="RefSeq" id="WP_030533713.1">
    <property type="nucleotide sequence ID" value="NZ_JOIJ01000017.1"/>
</dbReference>
<evidence type="ECO:0000313" key="2">
    <source>
        <dbReference type="Proteomes" id="UP000317303"/>
    </source>
</evidence>
<dbReference type="Proteomes" id="UP000317303">
    <property type="component" value="Unassembled WGS sequence"/>
</dbReference>
<dbReference type="OrthoDB" id="3470137at2"/>
<gene>
    <name evidence="1" type="ORF">JD82_03227</name>
</gene>
<reference evidence="1 2" key="1">
    <citation type="submission" date="2019-07" db="EMBL/GenBank/DDBJ databases">
        <title>R&amp;d 2014.</title>
        <authorList>
            <person name="Klenk H.-P."/>
        </authorList>
    </citation>
    <scope>NUCLEOTIDE SEQUENCE [LARGE SCALE GENOMIC DNA]</scope>
    <source>
        <strain evidence="1 2">DSM 43194</strain>
    </source>
</reference>
<accession>A0A660CK22</accession>
<proteinExistence type="predicted"/>
<keyword evidence="2" id="KW-1185">Reference proteome</keyword>
<dbReference type="AlphaFoldDB" id="A0A660CK22"/>
<evidence type="ECO:0000313" key="1">
    <source>
        <dbReference type="EMBL" id="TWH21365.1"/>
    </source>
</evidence>
<protein>
    <submittedName>
        <fullName evidence="1">Uncharacterized protein</fullName>
    </submittedName>
</protein>
<comment type="caution">
    <text evidence="1">The sequence shown here is derived from an EMBL/GenBank/DDBJ whole genome shotgun (WGS) entry which is preliminary data.</text>
</comment>